<comment type="caution">
    <text evidence="1">The sequence shown here is derived from an EMBL/GenBank/DDBJ whole genome shotgun (WGS) entry which is preliminary data.</text>
</comment>
<dbReference type="EMBL" id="JAACAK010000075">
    <property type="protein sequence ID" value="NIR75369.1"/>
    <property type="molecule type" value="Genomic_DNA"/>
</dbReference>
<gene>
    <name evidence="1" type="ORF">GWO12_09725</name>
</gene>
<evidence type="ECO:0000313" key="1">
    <source>
        <dbReference type="EMBL" id="NIR75369.1"/>
    </source>
</evidence>
<evidence type="ECO:0000313" key="2">
    <source>
        <dbReference type="Proteomes" id="UP000702544"/>
    </source>
</evidence>
<name>A0AAE4Z7S4_9BACT</name>
<dbReference type="AlphaFoldDB" id="A0AAE4Z7S4"/>
<organism evidence="1 2">
    <name type="scientific">Candidatus Kutchimonas denitrificans</name>
    <dbReference type="NCBI Taxonomy" id="3056748"/>
    <lineage>
        <taxon>Bacteria</taxon>
        <taxon>Pseudomonadati</taxon>
        <taxon>Gemmatimonadota</taxon>
        <taxon>Gemmatimonadia</taxon>
        <taxon>Candidatus Palauibacterales</taxon>
        <taxon>Candidatus Palauibacteraceae</taxon>
        <taxon>Candidatus Kutchimonas</taxon>
    </lineage>
</organism>
<protein>
    <submittedName>
        <fullName evidence="1">Uncharacterized protein</fullName>
    </submittedName>
</protein>
<proteinExistence type="predicted"/>
<reference evidence="1 2" key="1">
    <citation type="submission" date="2020-01" db="EMBL/GenBank/DDBJ databases">
        <title>Genomes assembled from Gulf of Kutch pelagic sediment metagenomes.</title>
        <authorList>
            <person name="Chandrashekar M."/>
            <person name="Mahajan M.S."/>
            <person name="Dave K.J."/>
            <person name="Vatsa P."/>
            <person name="Nathani N.M."/>
        </authorList>
    </citation>
    <scope>NUCLEOTIDE SEQUENCE [LARGE SCALE GENOMIC DNA]</scope>
    <source>
        <strain evidence="1">KS3-K002</strain>
    </source>
</reference>
<dbReference type="Proteomes" id="UP000702544">
    <property type="component" value="Unassembled WGS sequence"/>
</dbReference>
<accession>A0AAE4Z7S4</accession>
<sequence length="110" mass="12595">MSKATQVKPDGTFVLRGRTHRIPKTFSDRQIHSFRTLLEPIPDSPSGPTMSPRLRRKQRDYLLRRSLAAVIPGLPLPHVEKLTLSQVKAIHEWIARNRPELVADLELQVD</sequence>